<dbReference type="RefSeq" id="WP_076346141.1">
    <property type="nucleotide sequence ID" value="NZ_FTOO01000004.1"/>
</dbReference>
<proteinExistence type="predicted"/>
<protein>
    <submittedName>
        <fullName evidence="2">Uncharacterized protein</fullName>
    </submittedName>
</protein>
<name>A0A1N7LYF9_9BACL</name>
<dbReference type="Proteomes" id="UP000186156">
    <property type="component" value="Unassembled WGS sequence"/>
</dbReference>
<sequence length="74" mass="8281">MSRELWFIAGASFVLSVGLWAWRLRVPKGTRGRGFLTFFAWVGWLCFLSLAGYGTGMTASERGVNLLHILHIGH</sequence>
<accession>A0A1N7LYF9</accession>
<keyword evidence="1" id="KW-0472">Membrane</keyword>
<dbReference type="EMBL" id="FTOO01000004">
    <property type="protein sequence ID" value="SIS78873.1"/>
    <property type="molecule type" value="Genomic_DNA"/>
</dbReference>
<keyword evidence="1" id="KW-0812">Transmembrane</keyword>
<feature type="transmembrane region" description="Helical" evidence="1">
    <location>
        <begin position="34"/>
        <end position="53"/>
    </location>
</feature>
<gene>
    <name evidence="2" type="ORF">SAMN05421799_10478</name>
</gene>
<evidence type="ECO:0000256" key="1">
    <source>
        <dbReference type="SAM" id="Phobius"/>
    </source>
</evidence>
<organism evidence="2 3">
    <name type="scientific">Alicyclobacillus vulcanalis</name>
    <dbReference type="NCBI Taxonomy" id="252246"/>
    <lineage>
        <taxon>Bacteria</taxon>
        <taxon>Bacillati</taxon>
        <taxon>Bacillota</taxon>
        <taxon>Bacilli</taxon>
        <taxon>Bacillales</taxon>
        <taxon>Alicyclobacillaceae</taxon>
        <taxon>Alicyclobacillus</taxon>
    </lineage>
</organism>
<dbReference type="STRING" id="252246.SAMN05421799_10478"/>
<reference evidence="3" key="1">
    <citation type="submission" date="2017-01" db="EMBL/GenBank/DDBJ databases">
        <authorList>
            <person name="Varghese N."/>
            <person name="Submissions S."/>
        </authorList>
    </citation>
    <scope>NUCLEOTIDE SEQUENCE [LARGE SCALE GENOMIC DNA]</scope>
    <source>
        <strain evidence="3">DSM 16176</strain>
    </source>
</reference>
<evidence type="ECO:0000313" key="3">
    <source>
        <dbReference type="Proteomes" id="UP000186156"/>
    </source>
</evidence>
<evidence type="ECO:0000313" key="2">
    <source>
        <dbReference type="EMBL" id="SIS78873.1"/>
    </source>
</evidence>
<dbReference type="AlphaFoldDB" id="A0A1N7LYF9"/>
<keyword evidence="1" id="KW-1133">Transmembrane helix</keyword>
<keyword evidence="3" id="KW-1185">Reference proteome</keyword>
<dbReference type="OrthoDB" id="2376907at2"/>
<feature type="transmembrane region" description="Helical" evidence="1">
    <location>
        <begin position="6"/>
        <end position="22"/>
    </location>
</feature>